<keyword evidence="6" id="KW-0614">Plasmid</keyword>
<evidence type="ECO:0000256" key="2">
    <source>
        <dbReference type="ARBA" id="ARBA00022723"/>
    </source>
</evidence>
<dbReference type="GeneID" id="71763365"/>
<dbReference type="InterPro" id="IPR017850">
    <property type="entry name" value="Alkaline_phosphatase_core_sf"/>
</dbReference>
<dbReference type="EMBL" id="CP095006">
    <property type="protein sequence ID" value="UOO96668.1"/>
    <property type="molecule type" value="Genomic_DNA"/>
</dbReference>
<dbReference type="Gene3D" id="3.40.720.10">
    <property type="entry name" value="Alkaline Phosphatase, subunit A"/>
    <property type="match status" value="1"/>
</dbReference>
<protein>
    <submittedName>
        <fullName evidence="5">Sulfatase-like hydrolase/transferase</fullName>
    </submittedName>
</protein>
<organism evidence="5 8">
    <name type="scientific">Halococcus dombrowskii</name>
    <dbReference type="NCBI Taxonomy" id="179637"/>
    <lineage>
        <taxon>Archaea</taxon>
        <taxon>Methanobacteriati</taxon>
        <taxon>Methanobacteriota</taxon>
        <taxon>Stenosarchaea group</taxon>
        <taxon>Halobacteria</taxon>
        <taxon>Halobacteriales</taxon>
        <taxon>Halococcaceae</taxon>
        <taxon>Halococcus</taxon>
    </lineage>
</organism>
<dbReference type="KEGG" id="hdo:MUK72_15915"/>
<dbReference type="GO" id="GO:0005737">
    <property type="term" value="C:cytoplasm"/>
    <property type="evidence" value="ECO:0007669"/>
    <property type="project" value="TreeGrafter"/>
</dbReference>
<dbReference type="Proteomes" id="UP000830542">
    <property type="component" value="Plasmid unnamed1"/>
</dbReference>
<evidence type="ECO:0000313" key="7">
    <source>
        <dbReference type="Proteomes" id="UP000830542"/>
    </source>
</evidence>
<dbReference type="GO" id="GO:0046872">
    <property type="term" value="F:metal ion binding"/>
    <property type="evidence" value="ECO:0007669"/>
    <property type="project" value="UniProtKB-KW"/>
</dbReference>
<dbReference type="Pfam" id="PF00884">
    <property type="entry name" value="Sulfatase"/>
    <property type="match status" value="1"/>
</dbReference>
<proteinExistence type="inferred from homology"/>
<keyword evidence="2" id="KW-0479">Metal-binding</keyword>
<dbReference type="InterPro" id="IPR000917">
    <property type="entry name" value="Sulfatase_N"/>
</dbReference>
<dbReference type="Proteomes" id="UP001500962">
    <property type="component" value="Unassembled WGS sequence"/>
</dbReference>
<dbReference type="GO" id="GO:0008484">
    <property type="term" value="F:sulfuric ester hydrolase activity"/>
    <property type="evidence" value="ECO:0007669"/>
    <property type="project" value="TreeGrafter"/>
</dbReference>
<reference evidence="5" key="3">
    <citation type="submission" date="2023-12" db="EMBL/GenBank/DDBJ databases">
        <authorList>
            <person name="Sun Q."/>
            <person name="Inoue M."/>
        </authorList>
    </citation>
    <scope>NUCLEOTIDE SEQUENCE</scope>
    <source>
        <strain evidence="5">JCM 12289</strain>
    </source>
</reference>
<dbReference type="AlphaFoldDB" id="A0AAV3SMV2"/>
<accession>A0AAV3SMV2</accession>
<evidence type="ECO:0000313" key="6">
    <source>
        <dbReference type="EMBL" id="UOO96668.1"/>
    </source>
</evidence>
<sequence>MAAASPNIVFINTDQQRFDTINALGAEYMETPNLDRLVNEGVSFTNSHVTAPSCAPSRASLFTGYYPHTTGIYRNGDRWTHSWVEDLADHGYYTLNVGKMHTAPYDAKMGYDERYVVENKDRYLAPLPADEPRLPGEKFYLDEWDRALLARGLLKQQREFYRQWDDYDERLGAFEWELPKDAHPDVFVGEFVTDWLDRQPKLDRPLFVEVGFPGPHPPYDPLMEYAEPYLERELPLPEVSHEDLDGQPAPLKALREHNTEVDHDSVVHEIDADEEQRHRQRAYYYANITMIDEQIGNILGALESNGYDDTIVVFASDHGEALGNHGHIQKWTMYDEVVRVPTVVWSPDRFESNQVDELISLFDLGPTILDLAGAPIDDTMEAESLLPALEGDESWSGRDRIFAEHARDGILRETALMTMIRNDDWKFVHFVDHDEGQLFDLNEDPDERMNRWNDPEVREIRDSFHDQLLEWRLNSGLRTAEWAAQFR</sequence>
<name>A0AAV3SMV2_HALDO</name>
<dbReference type="PANTHER" id="PTHR45953:SF1">
    <property type="entry name" value="IDURONATE 2-SULFATASE"/>
    <property type="match status" value="1"/>
</dbReference>
<dbReference type="RefSeq" id="WP_244705605.1">
    <property type="nucleotide sequence ID" value="NZ_BAAADN010000083.1"/>
</dbReference>
<dbReference type="PROSITE" id="PS00523">
    <property type="entry name" value="SULFATASE_1"/>
    <property type="match status" value="1"/>
</dbReference>
<evidence type="ECO:0000256" key="3">
    <source>
        <dbReference type="ARBA" id="ARBA00022801"/>
    </source>
</evidence>
<evidence type="ECO:0000313" key="5">
    <source>
        <dbReference type="EMBL" id="GAA0475416.1"/>
    </source>
</evidence>
<dbReference type="InterPro" id="IPR024607">
    <property type="entry name" value="Sulfatase_CS"/>
</dbReference>
<reference evidence="5" key="1">
    <citation type="journal article" date="2014" name="Int. J. Syst. Evol. Microbiol.">
        <title>Complete genome sequence of Corynebacterium casei LMG S-19264T (=DSM 44701T), isolated from a smear-ripened cheese.</title>
        <authorList>
            <consortium name="US DOE Joint Genome Institute (JGI-PGF)"/>
            <person name="Walter F."/>
            <person name="Albersmeier A."/>
            <person name="Kalinowski J."/>
            <person name="Ruckert C."/>
        </authorList>
    </citation>
    <scope>NUCLEOTIDE SEQUENCE</scope>
    <source>
        <strain evidence="5">JCM 12289</strain>
    </source>
</reference>
<evidence type="ECO:0000259" key="4">
    <source>
        <dbReference type="Pfam" id="PF00884"/>
    </source>
</evidence>
<gene>
    <name evidence="5" type="ORF">GCM10008985_34740</name>
    <name evidence="6" type="ORF">MUK72_15915</name>
</gene>
<evidence type="ECO:0000313" key="8">
    <source>
        <dbReference type="Proteomes" id="UP001500962"/>
    </source>
</evidence>
<dbReference type="EMBL" id="BAAADN010000083">
    <property type="protein sequence ID" value="GAA0475416.1"/>
    <property type="molecule type" value="Genomic_DNA"/>
</dbReference>
<keyword evidence="3 5" id="KW-0378">Hydrolase</keyword>
<reference evidence="6" key="2">
    <citation type="submission" date="2022-04" db="EMBL/GenBank/DDBJ databases">
        <title>Sequencing and genomic assembly of Halococcus dombrowskii.</title>
        <authorList>
            <person name="Lim S.W."/>
            <person name="MacLea K.S."/>
        </authorList>
    </citation>
    <scope>NUCLEOTIDE SEQUENCE</scope>
    <source>
        <strain evidence="6">H4</strain>
        <plasmid evidence="6">unnamed1</plasmid>
    </source>
</reference>
<feature type="domain" description="Sulfatase N-terminal" evidence="4">
    <location>
        <begin position="6"/>
        <end position="374"/>
    </location>
</feature>
<keyword evidence="7" id="KW-1185">Reference proteome</keyword>
<geneLocation type="plasmid" evidence="6 7">
    <name>unnamed1</name>
</geneLocation>
<evidence type="ECO:0000256" key="1">
    <source>
        <dbReference type="ARBA" id="ARBA00008779"/>
    </source>
</evidence>
<dbReference type="PANTHER" id="PTHR45953">
    <property type="entry name" value="IDURONATE 2-SULFATASE"/>
    <property type="match status" value="1"/>
</dbReference>
<comment type="similarity">
    <text evidence="1">Belongs to the sulfatase family.</text>
</comment>
<dbReference type="SUPFAM" id="SSF53649">
    <property type="entry name" value="Alkaline phosphatase-like"/>
    <property type="match status" value="1"/>
</dbReference>